<evidence type="ECO:0000313" key="7">
    <source>
        <dbReference type="EnsemblMetazoa" id="XP_050519128.1"/>
    </source>
</evidence>
<reference evidence="7" key="2">
    <citation type="submission" date="2025-05" db="UniProtKB">
        <authorList>
            <consortium name="EnsemblMetazoa"/>
        </authorList>
    </citation>
    <scope>IDENTIFICATION</scope>
</reference>
<proteinExistence type="inferred from homology"/>
<dbReference type="PROSITE" id="PS51808">
    <property type="entry name" value="CHCH"/>
    <property type="match status" value="1"/>
</dbReference>
<evidence type="ECO:0000256" key="1">
    <source>
        <dbReference type="ARBA" id="ARBA00004173"/>
    </source>
</evidence>
<sequence>MHTDLSPHLHSENCNELIKLLKQCHNEHPFLRIFGICNSEDHQMIKCLKQERLQRRKRNFQKSLETKEKLKNMFKDDRQQKEQL</sequence>
<organism evidence="9">
    <name type="scientific">Diabrotica virgifera virgifera</name>
    <name type="common">western corn rootworm</name>
    <dbReference type="NCBI Taxonomy" id="50390"/>
    <lineage>
        <taxon>Eukaryota</taxon>
        <taxon>Metazoa</taxon>
        <taxon>Ecdysozoa</taxon>
        <taxon>Arthropoda</taxon>
        <taxon>Hexapoda</taxon>
        <taxon>Insecta</taxon>
        <taxon>Pterygota</taxon>
        <taxon>Neoptera</taxon>
        <taxon>Endopterygota</taxon>
        <taxon>Coleoptera</taxon>
        <taxon>Polyphaga</taxon>
        <taxon>Cucujiformia</taxon>
        <taxon>Chrysomeloidea</taxon>
        <taxon>Chrysomelidae</taxon>
        <taxon>Galerucinae</taxon>
        <taxon>Diabroticina</taxon>
        <taxon>Diabroticites</taxon>
        <taxon>Diabrotica</taxon>
    </lineage>
</organism>
<keyword evidence="8" id="KW-1185">Reference proteome</keyword>
<dbReference type="PANTHER" id="PTHR22977:SF1">
    <property type="entry name" value="COX ASSEMBLY MITOCHONDRIAL PROTEIN 2 HOMOLOG"/>
    <property type="match status" value="1"/>
</dbReference>
<feature type="compositionally biased region" description="Basic and acidic residues" evidence="6">
    <location>
        <begin position="64"/>
        <end position="84"/>
    </location>
</feature>
<dbReference type="FunCoup" id="A0A6P7HGJ7">
    <property type="interactions" value="276"/>
</dbReference>
<evidence type="ECO:0000256" key="5">
    <source>
        <dbReference type="RuleBase" id="RU364104"/>
    </source>
</evidence>
<evidence type="ECO:0000256" key="6">
    <source>
        <dbReference type="SAM" id="MobiDB-lite"/>
    </source>
</evidence>
<dbReference type="GO" id="GO:0005739">
    <property type="term" value="C:mitochondrion"/>
    <property type="evidence" value="ECO:0007669"/>
    <property type="project" value="UniProtKB-SubCell"/>
</dbReference>
<accession>A0A6P7HGJ7</accession>
<reference evidence="9" key="1">
    <citation type="submission" date="2025-04" db="UniProtKB">
        <authorList>
            <consortium name="RefSeq"/>
        </authorList>
    </citation>
    <scope>IDENTIFICATION</scope>
    <source>
        <tissue evidence="9">Whole insect</tissue>
    </source>
</reference>
<evidence type="ECO:0000313" key="8">
    <source>
        <dbReference type="Proteomes" id="UP001652700"/>
    </source>
</evidence>
<dbReference type="InterPro" id="IPR013892">
    <property type="entry name" value="Cyt_c_biogenesis_Cmc1-like"/>
</dbReference>
<comment type="subcellular location">
    <subcellularLocation>
        <location evidence="1 5">Mitochondrion</location>
    </subcellularLocation>
</comment>
<gene>
    <name evidence="9" type="primary">LOC114348414</name>
</gene>
<evidence type="ECO:0000313" key="9">
    <source>
        <dbReference type="RefSeq" id="XP_028154790.1"/>
    </source>
</evidence>
<keyword evidence="3 5" id="KW-0496">Mitochondrion</keyword>
<evidence type="ECO:0000256" key="3">
    <source>
        <dbReference type="ARBA" id="ARBA00023128"/>
    </source>
</evidence>
<dbReference type="InParanoid" id="A0A6P7HGJ7"/>
<dbReference type="Pfam" id="PF08583">
    <property type="entry name" value="Cmc1"/>
    <property type="match status" value="1"/>
</dbReference>
<feature type="region of interest" description="Disordered" evidence="6">
    <location>
        <begin position="59"/>
        <end position="84"/>
    </location>
</feature>
<dbReference type="Proteomes" id="UP001652700">
    <property type="component" value="Unplaced"/>
</dbReference>
<evidence type="ECO:0000256" key="2">
    <source>
        <dbReference type="ARBA" id="ARBA00007347"/>
    </source>
</evidence>
<dbReference type="OrthoDB" id="532630at2759"/>
<protein>
    <recommendedName>
        <fullName evidence="5">COX assembly mitochondrial protein</fullName>
    </recommendedName>
</protein>
<comment type="similarity">
    <text evidence="2 5">Belongs to the CMC family.</text>
</comment>
<keyword evidence="4" id="KW-1015">Disulfide bond</keyword>
<evidence type="ECO:0000256" key="4">
    <source>
        <dbReference type="ARBA" id="ARBA00023157"/>
    </source>
</evidence>
<dbReference type="PANTHER" id="PTHR22977">
    <property type="entry name" value="COX ASSEMBLY MITOCHONDRIAL PROTEIN"/>
    <property type="match status" value="1"/>
</dbReference>
<dbReference type="RefSeq" id="XP_028154790.1">
    <property type="nucleotide sequence ID" value="XM_028298989.1"/>
</dbReference>
<dbReference type="EnsemblMetazoa" id="XM_050663171.1">
    <property type="protein sequence ID" value="XP_050519128.1"/>
    <property type="gene ID" value="LOC126893206"/>
</dbReference>
<name>A0A6P7HGJ7_DIAVI</name>
<dbReference type="AlphaFoldDB" id="A0A6P7HGJ7"/>